<name>A0ABQ0Z7P5_9HYPH</name>
<keyword evidence="2" id="KW-1185">Reference proteome</keyword>
<organism evidence="1 2">
    <name type="scientific">Rhizobium dioscoreae</name>
    <dbReference type="NCBI Taxonomy" id="2653122"/>
    <lineage>
        <taxon>Bacteria</taxon>
        <taxon>Pseudomonadati</taxon>
        <taxon>Pseudomonadota</taxon>
        <taxon>Alphaproteobacteria</taxon>
        <taxon>Hyphomicrobiales</taxon>
        <taxon>Rhizobiaceae</taxon>
        <taxon>Rhizobium/Agrobacterium group</taxon>
        <taxon>Rhizobium</taxon>
    </lineage>
</organism>
<sequence>MERATLARMVKDGAGLNDEYGYDPDTLLALRFSHTHRDACVRRGQRSVTEVIGKYHGQPGAFFATLAAHEVCRMR</sequence>
<proteinExistence type="predicted"/>
<protein>
    <submittedName>
        <fullName evidence="1">Uncharacterized protein</fullName>
    </submittedName>
</protein>
<gene>
    <name evidence="1" type="ORF">RsS93_40120</name>
</gene>
<dbReference type="Proteomes" id="UP000390335">
    <property type="component" value="Unassembled WGS sequence"/>
</dbReference>
<comment type="caution">
    <text evidence="1">The sequence shown here is derived from an EMBL/GenBank/DDBJ whole genome shotgun (WGS) entry which is preliminary data.</text>
</comment>
<dbReference type="EMBL" id="BLAJ01000004">
    <property type="protein sequence ID" value="GES51398.1"/>
    <property type="molecule type" value="Genomic_DNA"/>
</dbReference>
<reference evidence="1 2" key="1">
    <citation type="journal article" date="2020" name="Genome Biol. Evol.">
        <title>Rhizobium dioscoreae sp. nov., a plant growth-promoting bacterium isolated from yam (Dioscorea species).</title>
        <authorList>
            <person name="Ouyabe M."/>
            <person name="Tanaka N."/>
            <person name="Shiwa Y."/>
            <person name="Fujita N."/>
            <person name="Kikuno H."/>
            <person name="Babil P."/>
            <person name="Shiwachi H."/>
        </authorList>
    </citation>
    <scope>NUCLEOTIDE SEQUENCE [LARGE SCALE GENOMIC DNA]</scope>
    <source>
        <strain evidence="1 2">S-93</strain>
    </source>
</reference>
<evidence type="ECO:0000313" key="1">
    <source>
        <dbReference type="EMBL" id="GES51398.1"/>
    </source>
</evidence>
<accession>A0ABQ0Z7P5</accession>
<evidence type="ECO:0000313" key="2">
    <source>
        <dbReference type="Proteomes" id="UP000390335"/>
    </source>
</evidence>